<feature type="transmembrane region" description="Helical" evidence="6">
    <location>
        <begin position="77"/>
        <end position="92"/>
    </location>
</feature>
<gene>
    <name evidence="7" type="ORF">ACFO3E_09275</name>
</gene>
<protein>
    <submittedName>
        <fullName evidence="7">Cytochrome c oxidase assembly protein</fullName>
    </submittedName>
</protein>
<evidence type="ECO:0000313" key="8">
    <source>
        <dbReference type="Proteomes" id="UP001595957"/>
    </source>
</evidence>
<feature type="transmembrane region" description="Helical" evidence="6">
    <location>
        <begin position="104"/>
        <end position="120"/>
    </location>
</feature>
<dbReference type="InterPro" id="IPR019108">
    <property type="entry name" value="Caa3_assmbl_CtaG-rel"/>
</dbReference>
<proteinExistence type="predicted"/>
<evidence type="ECO:0000256" key="4">
    <source>
        <dbReference type="ARBA" id="ARBA00022989"/>
    </source>
</evidence>
<keyword evidence="5 6" id="KW-0472">Membrane</keyword>
<organism evidence="7 8">
    <name type="scientific">Sphingobium tyrosinilyticum</name>
    <dbReference type="NCBI Taxonomy" id="2715436"/>
    <lineage>
        <taxon>Bacteria</taxon>
        <taxon>Pseudomonadati</taxon>
        <taxon>Pseudomonadota</taxon>
        <taxon>Alphaproteobacteria</taxon>
        <taxon>Sphingomonadales</taxon>
        <taxon>Sphingomonadaceae</taxon>
        <taxon>Sphingobium</taxon>
    </lineage>
</organism>
<evidence type="ECO:0000256" key="2">
    <source>
        <dbReference type="ARBA" id="ARBA00022475"/>
    </source>
</evidence>
<evidence type="ECO:0000313" key="7">
    <source>
        <dbReference type="EMBL" id="MFC4594380.1"/>
    </source>
</evidence>
<keyword evidence="2" id="KW-1003">Cell membrane</keyword>
<evidence type="ECO:0000256" key="5">
    <source>
        <dbReference type="ARBA" id="ARBA00023136"/>
    </source>
</evidence>
<dbReference type="Pfam" id="PF09678">
    <property type="entry name" value="Caa3_CtaG"/>
    <property type="match status" value="1"/>
</dbReference>
<evidence type="ECO:0000256" key="6">
    <source>
        <dbReference type="SAM" id="Phobius"/>
    </source>
</evidence>
<dbReference type="EMBL" id="JBHSFZ010000015">
    <property type="protein sequence ID" value="MFC4594380.1"/>
    <property type="molecule type" value="Genomic_DNA"/>
</dbReference>
<feature type="transmembrane region" description="Helical" evidence="6">
    <location>
        <begin position="24"/>
        <end position="43"/>
    </location>
</feature>
<keyword evidence="3 6" id="KW-0812">Transmembrane</keyword>
<keyword evidence="4 6" id="KW-1133">Transmembrane helix</keyword>
<feature type="transmembrane region" description="Helical" evidence="6">
    <location>
        <begin position="164"/>
        <end position="186"/>
    </location>
</feature>
<feature type="transmembrane region" description="Helical" evidence="6">
    <location>
        <begin position="50"/>
        <end position="71"/>
    </location>
</feature>
<dbReference type="Proteomes" id="UP001595957">
    <property type="component" value="Unassembled WGS sequence"/>
</dbReference>
<accession>A0ABV9F0Y5</accession>
<feature type="transmembrane region" description="Helical" evidence="6">
    <location>
        <begin position="206"/>
        <end position="228"/>
    </location>
</feature>
<dbReference type="RefSeq" id="WP_066530442.1">
    <property type="nucleotide sequence ID" value="NZ_JBHSFZ010000015.1"/>
</dbReference>
<keyword evidence="8" id="KW-1185">Reference proteome</keyword>
<name>A0ABV9F0Y5_9SPHN</name>
<comment type="subcellular location">
    <subcellularLocation>
        <location evidence="1">Cell membrane</location>
        <topology evidence="1">Multi-pass membrane protein</topology>
    </subcellularLocation>
</comment>
<sequence>MHHSPVPYCGGAPLPDEFWTRWNWDPLLLLSLAIWLLIALRLAPPRRNAAFGLIGLWALLYVSPFCALGSALFSARALHHLALILIAAPLLARASGALNIRGSLPAWTILQALILWFWHAPAAYDWALSSSLVFWTMQLTILVSAAGFWHVLARSAMPAKIIALFATMMQMSLLGALIAFSGTALYRPHWLTTQAWDLSPLADQQMAGILMWIPGGTLYLAAALFYAWHILAEPDEQPLTYVGLGDRV</sequence>
<evidence type="ECO:0000256" key="1">
    <source>
        <dbReference type="ARBA" id="ARBA00004651"/>
    </source>
</evidence>
<evidence type="ECO:0000256" key="3">
    <source>
        <dbReference type="ARBA" id="ARBA00022692"/>
    </source>
</evidence>
<comment type="caution">
    <text evidence="7">The sequence shown here is derived from an EMBL/GenBank/DDBJ whole genome shotgun (WGS) entry which is preliminary data.</text>
</comment>
<feature type="transmembrane region" description="Helical" evidence="6">
    <location>
        <begin position="132"/>
        <end position="152"/>
    </location>
</feature>
<reference evidence="8" key="1">
    <citation type="journal article" date="2019" name="Int. J. Syst. Evol. Microbiol.">
        <title>The Global Catalogue of Microorganisms (GCM) 10K type strain sequencing project: providing services to taxonomists for standard genome sequencing and annotation.</title>
        <authorList>
            <consortium name="The Broad Institute Genomics Platform"/>
            <consortium name="The Broad Institute Genome Sequencing Center for Infectious Disease"/>
            <person name="Wu L."/>
            <person name="Ma J."/>
        </authorList>
    </citation>
    <scope>NUCLEOTIDE SEQUENCE [LARGE SCALE GENOMIC DNA]</scope>
    <source>
        <strain evidence="8">NBRC 103632</strain>
    </source>
</reference>